<evidence type="ECO:0000313" key="4">
    <source>
        <dbReference type="Proteomes" id="UP000179047"/>
    </source>
</evidence>
<feature type="compositionally biased region" description="Low complexity" evidence="1">
    <location>
        <begin position="15"/>
        <end position="34"/>
    </location>
</feature>
<accession>A0A1F8GY28</accession>
<organism evidence="3 4">
    <name type="scientific">Candidatus Yanofskybacteria bacterium RIFCSPLOWO2_01_FULL_49_25</name>
    <dbReference type="NCBI Taxonomy" id="1802701"/>
    <lineage>
        <taxon>Bacteria</taxon>
        <taxon>Candidatus Yanofskyibacteriota</taxon>
    </lineage>
</organism>
<protein>
    <recommendedName>
        <fullName evidence="2">DUF4382 domain-containing protein</fullName>
    </recommendedName>
</protein>
<evidence type="ECO:0000259" key="2">
    <source>
        <dbReference type="Pfam" id="PF14321"/>
    </source>
</evidence>
<reference evidence="3 4" key="1">
    <citation type="journal article" date="2016" name="Nat. Commun.">
        <title>Thousands of microbial genomes shed light on interconnected biogeochemical processes in an aquifer system.</title>
        <authorList>
            <person name="Anantharaman K."/>
            <person name="Brown C.T."/>
            <person name="Hug L.A."/>
            <person name="Sharon I."/>
            <person name="Castelle C.J."/>
            <person name="Probst A.J."/>
            <person name="Thomas B.C."/>
            <person name="Singh A."/>
            <person name="Wilkins M.J."/>
            <person name="Karaoz U."/>
            <person name="Brodie E.L."/>
            <person name="Williams K.H."/>
            <person name="Hubbard S.S."/>
            <person name="Banfield J.F."/>
        </authorList>
    </citation>
    <scope>NUCLEOTIDE SEQUENCE [LARGE SCALE GENOMIC DNA]</scope>
</reference>
<feature type="domain" description="DUF4382" evidence="2">
    <location>
        <begin position="39"/>
        <end position="176"/>
    </location>
</feature>
<evidence type="ECO:0000313" key="3">
    <source>
        <dbReference type="EMBL" id="OGN29369.1"/>
    </source>
</evidence>
<dbReference type="Pfam" id="PF14321">
    <property type="entry name" value="DUF4382"/>
    <property type="match status" value="1"/>
</dbReference>
<sequence length="240" mass="24892">MYFFTRGKNSVVDVSPSPSATTTTATATPSASATPISGTGKVIVEITDKAADMAGVSDVQMTLSKVEVHSQAKGWVTVMKDASMYKLLSLKASGHLQFAGSASISADTLDQVKLTISKVIVVAKDGKQKTAILPGKEFAVMTSIMVNGKQTSSIKIDVLADKSLHTTATGEYVFAPTAEVESRSNTTATVDSRDVVILTGGTVSSNTKAGMDLDGTVKADFQLDANAVINLQGGVIKLGV</sequence>
<dbReference type="Proteomes" id="UP000179047">
    <property type="component" value="Unassembled WGS sequence"/>
</dbReference>
<dbReference type="AlphaFoldDB" id="A0A1F8GY28"/>
<gene>
    <name evidence="3" type="ORF">A3A33_01170</name>
</gene>
<proteinExistence type="predicted"/>
<dbReference type="EMBL" id="MGKP01000007">
    <property type="protein sequence ID" value="OGN29369.1"/>
    <property type="molecule type" value="Genomic_DNA"/>
</dbReference>
<dbReference type="InterPro" id="IPR025491">
    <property type="entry name" value="DUF4382"/>
</dbReference>
<comment type="caution">
    <text evidence="3">The sequence shown here is derived from an EMBL/GenBank/DDBJ whole genome shotgun (WGS) entry which is preliminary data.</text>
</comment>
<evidence type="ECO:0000256" key="1">
    <source>
        <dbReference type="SAM" id="MobiDB-lite"/>
    </source>
</evidence>
<dbReference type="STRING" id="1802701.A3A33_01170"/>
<name>A0A1F8GY28_9BACT</name>
<feature type="region of interest" description="Disordered" evidence="1">
    <location>
        <begin position="14"/>
        <end position="34"/>
    </location>
</feature>